<dbReference type="PROSITE" id="PS50297">
    <property type="entry name" value="ANK_REP_REGION"/>
    <property type="match status" value="1"/>
</dbReference>
<keyword evidence="1" id="KW-0677">Repeat</keyword>
<protein>
    <submittedName>
        <fullName evidence="4">Ankyrin unc44</fullName>
    </submittedName>
</protein>
<evidence type="ECO:0000256" key="3">
    <source>
        <dbReference type="PROSITE-ProRule" id="PRU00023"/>
    </source>
</evidence>
<dbReference type="AlphaFoldDB" id="F0XKU6"/>
<dbReference type="InterPro" id="IPR036770">
    <property type="entry name" value="Ankyrin_rpt-contain_sf"/>
</dbReference>
<organism evidence="5">
    <name type="scientific">Grosmannia clavigera (strain kw1407 / UAMH 11150)</name>
    <name type="common">Blue stain fungus</name>
    <name type="synonym">Graphiocladiella clavigera</name>
    <dbReference type="NCBI Taxonomy" id="655863"/>
    <lineage>
        <taxon>Eukaryota</taxon>
        <taxon>Fungi</taxon>
        <taxon>Dikarya</taxon>
        <taxon>Ascomycota</taxon>
        <taxon>Pezizomycotina</taxon>
        <taxon>Sordariomycetes</taxon>
        <taxon>Sordariomycetidae</taxon>
        <taxon>Ophiostomatales</taxon>
        <taxon>Ophiostomataceae</taxon>
        <taxon>Leptographium</taxon>
    </lineage>
</organism>
<sequence length="524" mass="57838">MAQKTVPQTVGVDADGNTLFHQKADSAIGAEALDRLASLVDVNQANNAGRIPLHNLCSMGWYDIWLDADVVDQTQWFLRHTANIDSADANGVRPLHLASMSYPYLVKALLAAGADPAGTTFEGMIPLHLAARARQSNITGLLIAVLEAASLSGNSSLSDLLNARDQTGRSPIHHACRSGRYETVCLLLAAGADVCVQDEQGWTVLDACAEFADEQLLWADYRKPDKQDWDFLTLLGLPFGWNCNVIVGTGMYDRLRPWIVVGKVAYNAYTKSFGEDNEGTFGKSNGGLRSCQDTTRLYEILQMLHQAAQAVAKPESLTRFIQNLGRCVQKLESAITDDTDDGIHRQTQTYALRCFRDFAAELSDTRSVPLPLHDQQDDTELLKSLPTRFGYNNDGSYVDEGTVNLLLMRREYGVIERLLRRSSPLCLTPDKAYHAGKILRLFAKLGFAHLIATILESNPADTLRELFSKDELRGKPADQVLFLACQRELPNMDVVRLLVESGYVDINGQSRTNAEYEASGEHTG</sequence>
<proteinExistence type="predicted"/>
<name>F0XKU6_GROCL</name>
<evidence type="ECO:0000313" key="5">
    <source>
        <dbReference type="Proteomes" id="UP000007796"/>
    </source>
</evidence>
<evidence type="ECO:0000256" key="2">
    <source>
        <dbReference type="ARBA" id="ARBA00023043"/>
    </source>
</evidence>
<dbReference type="OrthoDB" id="21416at2759"/>
<feature type="repeat" description="ANK" evidence="3">
    <location>
        <begin position="167"/>
        <end position="199"/>
    </location>
</feature>
<dbReference type="GeneID" id="25981847"/>
<dbReference type="EMBL" id="GL629788">
    <property type="protein sequence ID" value="EFX01750.1"/>
    <property type="molecule type" value="Genomic_DNA"/>
</dbReference>
<dbReference type="SMART" id="SM00248">
    <property type="entry name" value="ANK"/>
    <property type="match status" value="4"/>
</dbReference>
<dbReference type="InterPro" id="IPR002110">
    <property type="entry name" value="Ankyrin_rpt"/>
</dbReference>
<gene>
    <name evidence="4" type="ORF">CMQ_8216</name>
</gene>
<dbReference type="eggNOG" id="KOG0504">
    <property type="taxonomic scope" value="Eukaryota"/>
</dbReference>
<dbReference type="HOGENOM" id="CLU_466228_0_0_1"/>
<dbReference type="RefSeq" id="XP_014171232.1">
    <property type="nucleotide sequence ID" value="XM_014315757.1"/>
</dbReference>
<dbReference type="STRING" id="655863.F0XKU6"/>
<dbReference type="InterPro" id="IPR050745">
    <property type="entry name" value="Multifunctional_regulatory"/>
</dbReference>
<dbReference type="SUPFAM" id="SSF48403">
    <property type="entry name" value="Ankyrin repeat"/>
    <property type="match status" value="1"/>
</dbReference>
<dbReference type="Pfam" id="PF12796">
    <property type="entry name" value="Ank_2"/>
    <property type="match status" value="1"/>
</dbReference>
<accession>F0XKU6</accession>
<reference evidence="4 5" key="1">
    <citation type="journal article" date="2011" name="Proc. Natl. Acad. Sci. U.S.A.">
        <title>Genome and transcriptome analyses of the mountain pine beetle-fungal symbiont Grosmannia clavigera, a lodgepole pine pathogen.</title>
        <authorList>
            <person name="DiGuistini S."/>
            <person name="Wang Y."/>
            <person name="Liao N.Y."/>
            <person name="Taylor G."/>
            <person name="Tanguay P."/>
            <person name="Feau N."/>
            <person name="Henrissat B."/>
            <person name="Chan S.K."/>
            <person name="Hesse-Orce U."/>
            <person name="Alamouti S.M."/>
            <person name="Tsui C.K.M."/>
            <person name="Docking R.T."/>
            <person name="Levasseur A."/>
            <person name="Haridas S."/>
            <person name="Robertson G."/>
            <person name="Birol I."/>
            <person name="Holt R.A."/>
            <person name="Marra M.A."/>
            <person name="Hamelin R.C."/>
            <person name="Hirst M."/>
            <person name="Jones S.J.M."/>
            <person name="Bohlmann J."/>
            <person name="Breuil C."/>
        </authorList>
    </citation>
    <scope>NUCLEOTIDE SEQUENCE [LARGE SCALE GENOMIC DNA]</scope>
    <source>
        <strain evidence="5">kw1407 / UAMH 11150</strain>
    </source>
</reference>
<dbReference type="Gene3D" id="1.25.40.20">
    <property type="entry name" value="Ankyrin repeat-containing domain"/>
    <property type="match status" value="2"/>
</dbReference>
<evidence type="ECO:0000256" key="1">
    <source>
        <dbReference type="ARBA" id="ARBA00022737"/>
    </source>
</evidence>
<dbReference type="PROSITE" id="PS50088">
    <property type="entry name" value="ANK_REPEAT"/>
    <property type="match status" value="1"/>
</dbReference>
<dbReference type="PANTHER" id="PTHR24189:SF50">
    <property type="entry name" value="ANKYRIN REPEAT AND SOCS BOX PROTEIN 2"/>
    <property type="match status" value="1"/>
</dbReference>
<dbReference type="PANTHER" id="PTHR24189">
    <property type="entry name" value="MYOTROPHIN"/>
    <property type="match status" value="1"/>
</dbReference>
<dbReference type="Proteomes" id="UP000007796">
    <property type="component" value="Unassembled WGS sequence"/>
</dbReference>
<keyword evidence="5" id="KW-1185">Reference proteome</keyword>
<evidence type="ECO:0000313" key="4">
    <source>
        <dbReference type="EMBL" id="EFX01750.1"/>
    </source>
</evidence>
<dbReference type="InParanoid" id="F0XKU6"/>
<keyword evidence="2 3" id="KW-0040">ANK repeat</keyword>